<evidence type="ECO:0000313" key="1">
    <source>
        <dbReference type="EMBL" id="TPR07983.1"/>
    </source>
</evidence>
<proteinExistence type="predicted"/>
<reference evidence="2" key="1">
    <citation type="submission" date="2018-10" db="EMBL/GenBank/DDBJ databases">
        <title>FDA dAtabase for Regulatory Grade micrObial Sequences (FDA-ARGOS): Supporting development and validation of Infectious Disease Dx tests.</title>
        <authorList>
            <person name="Kerrigan L."/>
            <person name="Tallon L."/>
            <person name="Sadzewicz L."/>
            <person name="Sengamalay N."/>
            <person name="Ott S."/>
            <person name="Godinez A."/>
            <person name="Nagaraj S."/>
            <person name="Vavikolanu K."/>
            <person name="Nadendla S."/>
            <person name="George J."/>
            <person name="Sichtig H."/>
        </authorList>
    </citation>
    <scope>NUCLEOTIDE SEQUENCE [LARGE SCALE GENOMIC DNA]</scope>
    <source>
        <strain evidence="2">FDAARGOS_311</strain>
    </source>
</reference>
<dbReference type="AlphaFoldDB" id="A0A505I7A9"/>
<organism evidence="1 2">
    <name type="scientific">Aspergillus niger</name>
    <dbReference type="NCBI Taxonomy" id="5061"/>
    <lineage>
        <taxon>Eukaryota</taxon>
        <taxon>Fungi</taxon>
        <taxon>Dikarya</taxon>
        <taxon>Ascomycota</taxon>
        <taxon>Pezizomycotina</taxon>
        <taxon>Eurotiomycetes</taxon>
        <taxon>Eurotiomycetidae</taxon>
        <taxon>Eurotiales</taxon>
        <taxon>Aspergillaceae</taxon>
        <taxon>Aspergillus</taxon>
        <taxon>Aspergillus subgen. Circumdati</taxon>
    </lineage>
</organism>
<name>A0A505I7A9_ASPNG</name>
<comment type="caution">
    <text evidence="1">The sequence shown here is derived from an EMBL/GenBank/DDBJ whole genome shotgun (WGS) entry which is preliminary data.</text>
</comment>
<sequence length="58" mass="6547">MASMLQVVIGNWGPELVKVAFYKDIWMDQLLSMHKCLCLKTPSPPYVRSTDGKLECSS</sequence>
<dbReference type="Proteomes" id="UP000197666">
    <property type="component" value="Unassembled WGS sequence"/>
</dbReference>
<evidence type="ECO:0000313" key="2">
    <source>
        <dbReference type="Proteomes" id="UP000197666"/>
    </source>
</evidence>
<accession>A0A505I7A9</accession>
<protein>
    <submittedName>
        <fullName evidence="1">Myosin head (Motor domain) family protein</fullName>
    </submittedName>
</protein>
<dbReference type="EMBL" id="NKJJ02000007">
    <property type="protein sequence ID" value="TPR07983.1"/>
    <property type="molecule type" value="Genomic_DNA"/>
</dbReference>
<gene>
    <name evidence="1" type="ORF">CAN33_0016565</name>
</gene>